<organism evidence="1 2">
    <name type="scientific">Potamilus streckersoni</name>
    <dbReference type="NCBI Taxonomy" id="2493646"/>
    <lineage>
        <taxon>Eukaryota</taxon>
        <taxon>Metazoa</taxon>
        <taxon>Spiralia</taxon>
        <taxon>Lophotrochozoa</taxon>
        <taxon>Mollusca</taxon>
        <taxon>Bivalvia</taxon>
        <taxon>Autobranchia</taxon>
        <taxon>Heteroconchia</taxon>
        <taxon>Palaeoheterodonta</taxon>
        <taxon>Unionida</taxon>
        <taxon>Unionoidea</taxon>
        <taxon>Unionidae</taxon>
        <taxon>Ambleminae</taxon>
        <taxon>Lampsilini</taxon>
        <taxon>Potamilus</taxon>
    </lineage>
</organism>
<reference evidence="1" key="3">
    <citation type="submission" date="2023-05" db="EMBL/GenBank/DDBJ databases">
        <authorList>
            <person name="Smith C.H."/>
        </authorList>
    </citation>
    <scope>NUCLEOTIDE SEQUENCE</scope>
    <source>
        <strain evidence="1">CHS0354</strain>
        <tissue evidence="1">Mantle</tissue>
    </source>
</reference>
<comment type="caution">
    <text evidence="1">The sequence shown here is derived from an EMBL/GenBank/DDBJ whole genome shotgun (WGS) entry which is preliminary data.</text>
</comment>
<reference evidence="1" key="2">
    <citation type="journal article" date="2021" name="Genome Biol. Evol.">
        <title>Developing a high-quality reference genome for a parasitic bivalve with doubly uniparental inheritance (Bivalvia: Unionida).</title>
        <authorList>
            <person name="Smith C.H."/>
        </authorList>
    </citation>
    <scope>NUCLEOTIDE SEQUENCE</scope>
    <source>
        <strain evidence="1">CHS0354</strain>
        <tissue evidence="1">Mantle</tissue>
    </source>
</reference>
<reference evidence="1" key="1">
    <citation type="journal article" date="2021" name="Genome Biol. Evol.">
        <title>A High-Quality Reference Genome for a Parasitic Bivalve with Doubly Uniparental Inheritance (Bivalvia: Unionida).</title>
        <authorList>
            <person name="Smith C.H."/>
        </authorList>
    </citation>
    <scope>NUCLEOTIDE SEQUENCE</scope>
    <source>
        <strain evidence="1">CHS0354</strain>
    </source>
</reference>
<dbReference type="AlphaFoldDB" id="A0AAE0SX61"/>
<gene>
    <name evidence="1" type="ORF">CHS0354_035789</name>
</gene>
<dbReference type="Proteomes" id="UP001195483">
    <property type="component" value="Unassembled WGS sequence"/>
</dbReference>
<keyword evidence="2" id="KW-1185">Reference proteome</keyword>
<evidence type="ECO:0000313" key="2">
    <source>
        <dbReference type="Proteomes" id="UP001195483"/>
    </source>
</evidence>
<accession>A0AAE0SX61</accession>
<protein>
    <submittedName>
        <fullName evidence="1">Uncharacterized protein</fullName>
    </submittedName>
</protein>
<proteinExistence type="predicted"/>
<evidence type="ECO:0000313" key="1">
    <source>
        <dbReference type="EMBL" id="KAK3599553.1"/>
    </source>
</evidence>
<dbReference type="EMBL" id="JAEAOA010002091">
    <property type="protein sequence ID" value="KAK3599553.1"/>
    <property type="molecule type" value="Genomic_DNA"/>
</dbReference>
<name>A0AAE0SX61_9BIVA</name>
<sequence length="91" mass="10076">MYCVYFGIVVSSAHIVAMAQMGTNNIQPSGIKLSGLFQDPVRCWDHQRLLACDSPDCQIIDFGDIPVYPRQSENMMTLKVKGIDINAIDGL</sequence>